<protein>
    <submittedName>
        <fullName evidence="3">Uncharacterized protein</fullName>
    </submittedName>
</protein>
<evidence type="ECO:0000313" key="4">
    <source>
        <dbReference type="EMBL" id="CAK9061648.1"/>
    </source>
</evidence>
<keyword evidence="5" id="KW-1185">Reference proteome</keyword>
<feature type="chain" id="PRO_5045029379" evidence="2">
    <location>
        <begin position="33"/>
        <end position="576"/>
    </location>
</feature>
<dbReference type="EMBL" id="CAXAMN010021629">
    <property type="protein sequence ID" value="CAK9061648.1"/>
    <property type="molecule type" value="Genomic_DNA"/>
</dbReference>
<feature type="signal peptide" evidence="2">
    <location>
        <begin position="1"/>
        <end position="32"/>
    </location>
</feature>
<dbReference type="EMBL" id="CAXAMN010021618">
    <property type="protein sequence ID" value="CAK9061477.1"/>
    <property type="molecule type" value="Genomic_DNA"/>
</dbReference>
<reference evidence="3 5" key="1">
    <citation type="submission" date="2024-02" db="EMBL/GenBank/DDBJ databases">
        <authorList>
            <person name="Chen Y."/>
            <person name="Shah S."/>
            <person name="Dougan E. K."/>
            <person name="Thang M."/>
            <person name="Chan C."/>
        </authorList>
    </citation>
    <scope>NUCLEOTIDE SEQUENCE [LARGE SCALE GENOMIC DNA]</scope>
</reference>
<gene>
    <name evidence="3" type="ORF">CCMP2556_LOCUS30226</name>
    <name evidence="4" type="ORF">CCMP2556_LOCUS30308</name>
</gene>
<keyword evidence="2" id="KW-0732">Signal</keyword>
<accession>A0ABP0NEF4</accession>
<comment type="caution">
    <text evidence="3">The sequence shown here is derived from an EMBL/GenBank/DDBJ whole genome shotgun (WGS) entry which is preliminary data.</text>
</comment>
<evidence type="ECO:0000256" key="2">
    <source>
        <dbReference type="SAM" id="SignalP"/>
    </source>
</evidence>
<evidence type="ECO:0000313" key="5">
    <source>
        <dbReference type="Proteomes" id="UP001642484"/>
    </source>
</evidence>
<feature type="region of interest" description="Disordered" evidence="1">
    <location>
        <begin position="259"/>
        <end position="285"/>
    </location>
</feature>
<proteinExistence type="predicted"/>
<evidence type="ECO:0000313" key="3">
    <source>
        <dbReference type="EMBL" id="CAK9061477.1"/>
    </source>
</evidence>
<sequence>MEDPHAPTLQVVVFERLLQLTWLAWRLAVATGQKENAKKKSREHRVKAVKVGMKKQRVHLFQPQLAREATFDFTEELDKALEYLEKISKPPKPHFDTSNASSLLKLARMAINRQQLKLSKMTAEEFAEAVITANALGNDRKEAKSAKEFRLKSAQLNLSLQRPALELEELQMALMALTPDREDVLGSDNLEKAQLLLLRQKFRFAASSPKYSSDELHLILEKLEQLEALGGLEHTSANEPELPDLESRIQLATSQKVLEAESVEPPPPGEGQTVTEVPASDAGNRIHVGKRTTWPQSGQQVFGLEEGSRRTWPEVPAQRAEIQGEFQDVSPIPAAREVSGGEQLLAERIVVASVVDPLNSIESPVKSEEFEARKSLSESLCESFGGSKKVQGADVQIEVKPVTGVEQLMSSERQDLGRPCVPGQGDEAGLPQEMIQAQGPAEAHGEPILESGSGSDSDDGFSAHVVIQSLRWFEWQKRVALAHRVGRCMAEVHRSQDVGSLLLALSWFQASRRSSKKIPVAIPARNEALHTASCALRWFQHHRSLTRARQAALAAARKHHAVENNSSAMSHLIHAA</sequence>
<name>A0ABP0NEF4_9DINO</name>
<organism evidence="3 5">
    <name type="scientific">Durusdinium trenchii</name>
    <dbReference type="NCBI Taxonomy" id="1381693"/>
    <lineage>
        <taxon>Eukaryota</taxon>
        <taxon>Sar</taxon>
        <taxon>Alveolata</taxon>
        <taxon>Dinophyceae</taxon>
        <taxon>Suessiales</taxon>
        <taxon>Symbiodiniaceae</taxon>
        <taxon>Durusdinium</taxon>
    </lineage>
</organism>
<dbReference type="Proteomes" id="UP001642484">
    <property type="component" value="Unassembled WGS sequence"/>
</dbReference>
<evidence type="ECO:0000256" key="1">
    <source>
        <dbReference type="SAM" id="MobiDB-lite"/>
    </source>
</evidence>